<dbReference type="GO" id="GO:0000155">
    <property type="term" value="F:phosphorelay sensor kinase activity"/>
    <property type="evidence" value="ECO:0007669"/>
    <property type="project" value="InterPro"/>
</dbReference>
<dbReference type="SUPFAM" id="SSF52172">
    <property type="entry name" value="CheY-like"/>
    <property type="match status" value="1"/>
</dbReference>
<evidence type="ECO:0000256" key="3">
    <source>
        <dbReference type="ARBA" id="ARBA00022553"/>
    </source>
</evidence>
<dbReference type="PRINTS" id="PR00344">
    <property type="entry name" value="BCTRLSENSOR"/>
</dbReference>
<dbReference type="InterPro" id="IPR036890">
    <property type="entry name" value="HATPase_C_sf"/>
</dbReference>
<evidence type="ECO:0000313" key="8">
    <source>
        <dbReference type="EMBL" id="MRG98075.1"/>
    </source>
</evidence>
<dbReference type="InterPro" id="IPR005467">
    <property type="entry name" value="His_kinase_dom"/>
</dbReference>
<comment type="caution">
    <text evidence="8">The sequence shown here is derived from an EMBL/GenBank/DDBJ whole genome shotgun (WGS) entry which is preliminary data.</text>
</comment>
<dbReference type="OrthoDB" id="9781147at2"/>
<evidence type="ECO:0000256" key="4">
    <source>
        <dbReference type="PROSITE-ProRule" id="PRU00169"/>
    </source>
</evidence>
<sequence length="421" mass="45458">MMLHVWNFSPGSPSMSTMRAPLVLLVDDDPQSLKLLSDALAGQPFALAVALDGEMVLRQVRREAPDLVLLDALMPDMDGFEVCRRLQADPATRDIPIIFMTSLSDTASRVRGLELGAVDYVTKPFVRAELAARVRAQVAVRAGARALAEKNAELERAAAELARARDSLEAEVVRRTDELMATNQRLAHLNRVAAMTELATSIAHELNQPLAAILSNAQAARRLLQRSPPDVSEALLALGDIVEDDRRAGTIIQRMRAMLKKGAPRADALDLNELAREVARLVGNDALLRGATLRLDLGPRLPRVRGDGIQLQQVLLNLVVNGLDAVADRPAGGRLVVVRTRSDGKDRVSLSVEDAGKGIAQEDLERIFEAFFTTKAEGLGVGLAISRSIVEAHGGRLWAENNPGEGATFRCTLPIAEEGGV</sequence>
<protein>
    <recommendedName>
        <fullName evidence="2">histidine kinase</fullName>
        <ecNumber evidence="2">2.7.13.3</ecNumber>
    </recommendedName>
</protein>
<dbReference type="InterPro" id="IPR004358">
    <property type="entry name" value="Sig_transdc_His_kin-like_C"/>
</dbReference>
<evidence type="ECO:0000259" key="7">
    <source>
        <dbReference type="PROSITE" id="PS50110"/>
    </source>
</evidence>
<dbReference type="InterPro" id="IPR011006">
    <property type="entry name" value="CheY-like_superfamily"/>
</dbReference>
<reference evidence="8 9" key="1">
    <citation type="submission" date="2019-10" db="EMBL/GenBank/DDBJ databases">
        <title>A soil myxobacterium in the family Polyangiaceae.</title>
        <authorList>
            <person name="Li Y."/>
            <person name="Wang J."/>
        </authorList>
    </citation>
    <scope>NUCLEOTIDE SEQUENCE [LARGE SCALE GENOMIC DNA]</scope>
    <source>
        <strain evidence="8 9">DSM 14734</strain>
    </source>
</reference>
<name>A0A6N7Q5X2_9BACT</name>
<dbReference type="InterPro" id="IPR001789">
    <property type="entry name" value="Sig_transdc_resp-reg_receiver"/>
</dbReference>
<evidence type="ECO:0000256" key="1">
    <source>
        <dbReference type="ARBA" id="ARBA00000085"/>
    </source>
</evidence>
<keyword evidence="9" id="KW-1185">Reference proteome</keyword>
<feature type="modified residue" description="4-aspartylphosphate" evidence="4">
    <location>
        <position position="71"/>
    </location>
</feature>
<gene>
    <name evidence="8" type="ORF">GF068_40125</name>
</gene>
<dbReference type="SUPFAM" id="SSF47384">
    <property type="entry name" value="Homodimeric domain of signal transducing histidine kinase"/>
    <property type="match status" value="1"/>
</dbReference>
<dbReference type="CDD" id="cd00082">
    <property type="entry name" value="HisKA"/>
    <property type="match status" value="1"/>
</dbReference>
<dbReference type="Pfam" id="PF02518">
    <property type="entry name" value="HATPase_c"/>
    <property type="match status" value="1"/>
</dbReference>
<dbReference type="Pfam" id="PF00072">
    <property type="entry name" value="Response_reg"/>
    <property type="match status" value="1"/>
</dbReference>
<dbReference type="SMART" id="SM00388">
    <property type="entry name" value="HisKA"/>
    <property type="match status" value="1"/>
</dbReference>
<keyword evidence="5" id="KW-0175">Coiled coil</keyword>
<dbReference type="Proteomes" id="UP000440224">
    <property type="component" value="Unassembled WGS sequence"/>
</dbReference>
<dbReference type="SUPFAM" id="SSF55874">
    <property type="entry name" value="ATPase domain of HSP90 chaperone/DNA topoisomerase II/histidine kinase"/>
    <property type="match status" value="1"/>
</dbReference>
<feature type="coiled-coil region" evidence="5">
    <location>
        <begin position="144"/>
        <end position="174"/>
    </location>
</feature>
<feature type="domain" description="Response regulatory" evidence="7">
    <location>
        <begin position="22"/>
        <end position="138"/>
    </location>
</feature>
<dbReference type="SMART" id="SM00387">
    <property type="entry name" value="HATPase_c"/>
    <property type="match status" value="1"/>
</dbReference>
<dbReference type="InterPro" id="IPR003594">
    <property type="entry name" value="HATPase_dom"/>
</dbReference>
<keyword evidence="3 4" id="KW-0597">Phosphoprotein</keyword>
<evidence type="ECO:0000259" key="6">
    <source>
        <dbReference type="PROSITE" id="PS50109"/>
    </source>
</evidence>
<dbReference type="Gene3D" id="3.30.565.10">
    <property type="entry name" value="Histidine kinase-like ATPase, C-terminal domain"/>
    <property type="match status" value="1"/>
</dbReference>
<dbReference type="PANTHER" id="PTHR43547">
    <property type="entry name" value="TWO-COMPONENT HISTIDINE KINASE"/>
    <property type="match status" value="1"/>
</dbReference>
<dbReference type="Gene3D" id="1.10.287.130">
    <property type="match status" value="1"/>
</dbReference>
<dbReference type="EMBL" id="WJIE01000024">
    <property type="protein sequence ID" value="MRG98075.1"/>
    <property type="molecule type" value="Genomic_DNA"/>
</dbReference>
<dbReference type="EC" id="2.7.13.3" evidence="2"/>
<dbReference type="SMART" id="SM00448">
    <property type="entry name" value="REC"/>
    <property type="match status" value="1"/>
</dbReference>
<proteinExistence type="predicted"/>
<evidence type="ECO:0000313" key="9">
    <source>
        <dbReference type="Proteomes" id="UP000440224"/>
    </source>
</evidence>
<dbReference type="Gene3D" id="3.40.50.2300">
    <property type="match status" value="1"/>
</dbReference>
<dbReference type="PROSITE" id="PS50109">
    <property type="entry name" value="HIS_KIN"/>
    <property type="match status" value="1"/>
</dbReference>
<evidence type="ECO:0000256" key="5">
    <source>
        <dbReference type="SAM" id="Coils"/>
    </source>
</evidence>
<dbReference type="PROSITE" id="PS50110">
    <property type="entry name" value="RESPONSE_REGULATORY"/>
    <property type="match status" value="1"/>
</dbReference>
<organism evidence="8 9">
    <name type="scientific">Polyangium spumosum</name>
    <dbReference type="NCBI Taxonomy" id="889282"/>
    <lineage>
        <taxon>Bacteria</taxon>
        <taxon>Pseudomonadati</taxon>
        <taxon>Myxococcota</taxon>
        <taxon>Polyangia</taxon>
        <taxon>Polyangiales</taxon>
        <taxon>Polyangiaceae</taxon>
        <taxon>Polyangium</taxon>
    </lineage>
</organism>
<dbReference type="InterPro" id="IPR003661">
    <property type="entry name" value="HisK_dim/P_dom"/>
</dbReference>
<dbReference type="CDD" id="cd19920">
    <property type="entry name" value="REC_PA4781-like"/>
    <property type="match status" value="1"/>
</dbReference>
<dbReference type="InterPro" id="IPR036097">
    <property type="entry name" value="HisK_dim/P_sf"/>
</dbReference>
<comment type="catalytic activity">
    <reaction evidence="1">
        <text>ATP + protein L-histidine = ADP + protein N-phospho-L-histidine.</text>
        <dbReference type="EC" id="2.7.13.3"/>
    </reaction>
</comment>
<dbReference type="Pfam" id="PF00512">
    <property type="entry name" value="HisKA"/>
    <property type="match status" value="1"/>
</dbReference>
<evidence type="ECO:0000256" key="2">
    <source>
        <dbReference type="ARBA" id="ARBA00012438"/>
    </source>
</evidence>
<feature type="domain" description="Histidine kinase" evidence="6">
    <location>
        <begin position="201"/>
        <end position="417"/>
    </location>
</feature>
<dbReference type="AlphaFoldDB" id="A0A6N7Q5X2"/>
<dbReference type="PANTHER" id="PTHR43547:SF2">
    <property type="entry name" value="HYBRID SIGNAL TRANSDUCTION HISTIDINE KINASE C"/>
    <property type="match status" value="1"/>
</dbReference>
<accession>A0A6N7Q5X2</accession>